<feature type="compositionally biased region" description="Polar residues" evidence="1">
    <location>
        <begin position="113"/>
        <end position="124"/>
    </location>
</feature>
<name>A0AAV8TE27_9ROSI</name>
<gene>
    <name evidence="2" type="ORF">K2173_010615</name>
</gene>
<dbReference type="EMBL" id="JAIWQS010000005">
    <property type="protein sequence ID" value="KAJ8765127.1"/>
    <property type="molecule type" value="Genomic_DNA"/>
</dbReference>
<evidence type="ECO:0000256" key="1">
    <source>
        <dbReference type="SAM" id="MobiDB-lite"/>
    </source>
</evidence>
<reference evidence="2 3" key="1">
    <citation type="submission" date="2021-09" db="EMBL/GenBank/DDBJ databases">
        <title>Genomic insights and catalytic innovation underlie evolution of tropane alkaloids biosynthesis.</title>
        <authorList>
            <person name="Wang Y.-J."/>
            <person name="Tian T."/>
            <person name="Huang J.-P."/>
            <person name="Huang S.-X."/>
        </authorList>
    </citation>
    <scope>NUCLEOTIDE SEQUENCE [LARGE SCALE GENOMIC DNA]</scope>
    <source>
        <strain evidence="2">KIB-2018</strain>
        <tissue evidence="2">Leaf</tissue>
    </source>
</reference>
<dbReference type="AlphaFoldDB" id="A0AAV8TE27"/>
<keyword evidence="3" id="KW-1185">Reference proteome</keyword>
<evidence type="ECO:0000313" key="2">
    <source>
        <dbReference type="EMBL" id="KAJ8765127.1"/>
    </source>
</evidence>
<dbReference type="Proteomes" id="UP001159364">
    <property type="component" value="Linkage Group LG05"/>
</dbReference>
<accession>A0AAV8TE27</accession>
<feature type="compositionally biased region" description="Polar residues" evidence="1">
    <location>
        <begin position="1"/>
        <end position="23"/>
    </location>
</feature>
<sequence>MPCSQTRGSIQSAEQHTQPSTGQVRDCEFEDGSIAASEGAPAGDTSKDNPSEDYTGQMAIDAVDHADGVAQNSTVFTHQAEQGELAHETASTGGGDHADRVARNSAVVTLQVAQGESAQETASSGGEAPSAVPS</sequence>
<proteinExistence type="predicted"/>
<feature type="region of interest" description="Disordered" evidence="1">
    <location>
        <begin position="79"/>
        <end position="98"/>
    </location>
</feature>
<evidence type="ECO:0000313" key="3">
    <source>
        <dbReference type="Proteomes" id="UP001159364"/>
    </source>
</evidence>
<feature type="region of interest" description="Disordered" evidence="1">
    <location>
        <begin position="1"/>
        <end position="55"/>
    </location>
</feature>
<feature type="region of interest" description="Disordered" evidence="1">
    <location>
        <begin position="113"/>
        <end position="134"/>
    </location>
</feature>
<protein>
    <submittedName>
        <fullName evidence="2">Uncharacterized protein</fullName>
    </submittedName>
</protein>
<organism evidence="2 3">
    <name type="scientific">Erythroxylum novogranatense</name>
    <dbReference type="NCBI Taxonomy" id="1862640"/>
    <lineage>
        <taxon>Eukaryota</taxon>
        <taxon>Viridiplantae</taxon>
        <taxon>Streptophyta</taxon>
        <taxon>Embryophyta</taxon>
        <taxon>Tracheophyta</taxon>
        <taxon>Spermatophyta</taxon>
        <taxon>Magnoliopsida</taxon>
        <taxon>eudicotyledons</taxon>
        <taxon>Gunneridae</taxon>
        <taxon>Pentapetalae</taxon>
        <taxon>rosids</taxon>
        <taxon>fabids</taxon>
        <taxon>Malpighiales</taxon>
        <taxon>Erythroxylaceae</taxon>
        <taxon>Erythroxylum</taxon>
    </lineage>
</organism>
<comment type="caution">
    <text evidence="2">The sequence shown here is derived from an EMBL/GenBank/DDBJ whole genome shotgun (WGS) entry which is preliminary data.</text>
</comment>